<keyword evidence="8" id="KW-1185">Reference proteome</keyword>
<dbReference type="Proteomes" id="UP000824540">
    <property type="component" value="Unassembled WGS sequence"/>
</dbReference>
<comment type="subcellular location">
    <subcellularLocation>
        <location evidence="1">Membrane</location>
    </subcellularLocation>
</comment>
<evidence type="ECO:0000313" key="7">
    <source>
        <dbReference type="EMBL" id="KAG9346572.1"/>
    </source>
</evidence>
<evidence type="ECO:0000256" key="1">
    <source>
        <dbReference type="ARBA" id="ARBA00004370"/>
    </source>
</evidence>
<dbReference type="PANTHER" id="PTHR24028">
    <property type="entry name" value="CADHERIN-87A"/>
    <property type="match status" value="1"/>
</dbReference>
<reference evidence="7" key="1">
    <citation type="thesis" date="2021" institute="BYU ScholarsArchive" country="Provo, UT, USA">
        <title>Applications of and Algorithms for Genome Assembly and Genomic Analyses with an Emphasis on Marine Teleosts.</title>
        <authorList>
            <person name="Pickett B.D."/>
        </authorList>
    </citation>
    <scope>NUCLEOTIDE SEQUENCE</scope>
    <source>
        <strain evidence="7">HI-2016</strain>
    </source>
</reference>
<proteinExistence type="predicted"/>
<feature type="transmembrane region" description="Helical" evidence="4">
    <location>
        <begin position="68"/>
        <end position="94"/>
    </location>
</feature>
<evidence type="ECO:0000259" key="6">
    <source>
        <dbReference type="Pfam" id="PF16492"/>
    </source>
</evidence>
<evidence type="ECO:0000256" key="3">
    <source>
        <dbReference type="ARBA" id="ARBA00023180"/>
    </source>
</evidence>
<dbReference type="GO" id="GO:0005886">
    <property type="term" value="C:plasma membrane"/>
    <property type="evidence" value="ECO:0007669"/>
    <property type="project" value="TreeGrafter"/>
</dbReference>
<dbReference type="FunFam" id="2.60.40.60:FF:000006">
    <property type="entry name" value="Protocadherin alpha 2"/>
    <property type="match status" value="1"/>
</dbReference>
<evidence type="ECO:0000256" key="2">
    <source>
        <dbReference type="ARBA" id="ARBA00023136"/>
    </source>
</evidence>
<dbReference type="GO" id="GO:0005509">
    <property type="term" value="F:calcium ion binding"/>
    <property type="evidence" value="ECO:0007669"/>
    <property type="project" value="InterPro"/>
</dbReference>
<dbReference type="InterPro" id="IPR015919">
    <property type="entry name" value="Cadherin-like_sf"/>
</dbReference>
<dbReference type="Gene3D" id="2.60.40.60">
    <property type="entry name" value="Cadherins"/>
    <property type="match status" value="1"/>
</dbReference>
<dbReference type="PANTHER" id="PTHR24028:SF296">
    <property type="entry name" value="PROTOCADHERIN 1 GAMMA 11 PRECURSOR-RELATED"/>
    <property type="match status" value="1"/>
</dbReference>
<dbReference type="Pfam" id="PF08266">
    <property type="entry name" value="Cadherin_2"/>
    <property type="match status" value="1"/>
</dbReference>
<dbReference type="InterPro" id="IPR050174">
    <property type="entry name" value="Protocadherin/Cadherin-CA"/>
</dbReference>
<dbReference type="InterPro" id="IPR032455">
    <property type="entry name" value="Cadherin_C"/>
</dbReference>
<keyword evidence="4" id="KW-0812">Transmembrane</keyword>
<name>A0A8T2PAC0_9TELE</name>
<sequence length="371" mass="42021">MAEGSFVGNIVQDLGLEVKRLESGRAHIFTEDSPTVNVNVVVVDSFPEMLAELTDFTHNKDYNDNLTFYLVLALAVVSFLFISSLVIIISVKVYRWRQSRILYKSNLPVIPYYPPCYADGGDTGTLQYVYNYKVYRTTESRKSDLKYLRPCIKCYRWRREQLFYKSSGNLPVIPYYPSLYADVGGTGTLQHVYNYDVCRTTDSRRSDIKYARPCSESIIGLDANVTQTLAHVQDKCMKNDSENQVRYSIPEEMAVSSFIGNLAKDLGLDPNRLASGRARIFTAGSSEYVELDREKAQLLVKERIDREQLCGETSACNFSFEVVLEKPMELYRDAAACECRLCGAVHQASAETLYSPSEYTESAMSYYSAQG</sequence>
<feature type="domain" description="Cadherin cytoplasmic C-terminal" evidence="6">
    <location>
        <begin position="152"/>
        <end position="211"/>
    </location>
</feature>
<gene>
    <name evidence="7" type="ORF">JZ751_006883</name>
</gene>
<dbReference type="InterPro" id="IPR013164">
    <property type="entry name" value="Cadherin_N"/>
</dbReference>
<dbReference type="GO" id="GO:0007155">
    <property type="term" value="P:cell adhesion"/>
    <property type="evidence" value="ECO:0007669"/>
    <property type="project" value="TreeGrafter"/>
</dbReference>
<protein>
    <submittedName>
        <fullName evidence="7">Uncharacterized protein</fullName>
    </submittedName>
</protein>
<feature type="domain" description="Cadherin cytoplasmic C-terminal" evidence="6">
    <location>
        <begin position="65"/>
        <end position="148"/>
    </location>
</feature>
<dbReference type="Pfam" id="PF16492">
    <property type="entry name" value="Cadherin_C_2"/>
    <property type="match status" value="2"/>
</dbReference>
<evidence type="ECO:0000259" key="5">
    <source>
        <dbReference type="Pfam" id="PF08266"/>
    </source>
</evidence>
<dbReference type="EMBL" id="JAFBMS010000015">
    <property type="protein sequence ID" value="KAG9346572.1"/>
    <property type="molecule type" value="Genomic_DNA"/>
</dbReference>
<keyword evidence="3" id="KW-0325">Glycoprotein</keyword>
<dbReference type="AlphaFoldDB" id="A0A8T2PAC0"/>
<keyword evidence="4" id="KW-1133">Transmembrane helix</keyword>
<accession>A0A8T2PAC0</accession>
<organism evidence="7 8">
    <name type="scientific">Albula glossodonta</name>
    <name type="common">roundjaw bonefish</name>
    <dbReference type="NCBI Taxonomy" id="121402"/>
    <lineage>
        <taxon>Eukaryota</taxon>
        <taxon>Metazoa</taxon>
        <taxon>Chordata</taxon>
        <taxon>Craniata</taxon>
        <taxon>Vertebrata</taxon>
        <taxon>Euteleostomi</taxon>
        <taxon>Actinopterygii</taxon>
        <taxon>Neopterygii</taxon>
        <taxon>Teleostei</taxon>
        <taxon>Albuliformes</taxon>
        <taxon>Albulidae</taxon>
        <taxon>Albula</taxon>
    </lineage>
</organism>
<dbReference type="SUPFAM" id="SSF49313">
    <property type="entry name" value="Cadherin-like"/>
    <property type="match status" value="1"/>
</dbReference>
<evidence type="ECO:0000313" key="8">
    <source>
        <dbReference type="Proteomes" id="UP000824540"/>
    </source>
</evidence>
<feature type="domain" description="Cadherin N-terminal" evidence="5">
    <location>
        <begin position="244"/>
        <end position="326"/>
    </location>
</feature>
<dbReference type="OrthoDB" id="6252479at2759"/>
<evidence type="ECO:0000256" key="4">
    <source>
        <dbReference type="SAM" id="Phobius"/>
    </source>
</evidence>
<comment type="caution">
    <text evidence="7">The sequence shown here is derived from an EMBL/GenBank/DDBJ whole genome shotgun (WGS) entry which is preliminary data.</text>
</comment>
<keyword evidence="2 4" id="KW-0472">Membrane</keyword>